<proteinExistence type="predicted"/>
<feature type="signal peptide" evidence="1">
    <location>
        <begin position="1"/>
        <end position="32"/>
    </location>
</feature>
<gene>
    <name evidence="2" type="ORF">GRQ65_10405</name>
</gene>
<dbReference type="SUPFAM" id="SSF51126">
    <property type="entry name" value="Pectin lyase-like"/>
    <property type="match status" value="1"/>
</dbReference>
<evidence type="ECO:0000256" key="1">
    <source>
        <dbReference type="SAM" id="SignalP"/>
    </source>
</evidence>
<dbReference type="SMART" id="SM00710">
    <property type="entry name" value="PbH1"/>
    <property type="match status" value="4"/>
</dbReference>
<reference evidence="2 3" key="1">
    <citation type="submission" date="2019-12" db="EMBL/GenBank/DDBJ databases">
        <authorList>
            <person name="Kun Z."/>
        </authorList>
    </citation>
    <scope>NUCLEOTIDE SEQUENCE [LARGE SCALE GENOMIC DNA]</scope>
    <source>
        <strain evidence="2 3">YIM 123512</strain>
    </source>
</reference>
<dbReference type="InterPro" id="IPR011050">
    <property type="entry name" value="Pectin_lyase_fold/virulence"/>
</dbReference>
<feature type="chain" id="PRO_5039297541" description="Right handed beta helix region" evidence="1">
    <location>
        <begin position="33"/>
        <end position="397"/>
    </location>
</feature>
<dbReference type="AlphaFoldDB" id="A0A6L7F2R9"/>
<comment type="caution">
    <text evidence="2">The sequence shown here is derived from an EMBL/GenBank/DDBJ whole genome shotgun (WGS) entry which is preliminary data.</text>
</comment>
<name>A0A6L7F2R9_9ACTN</name>
<keyword evidence="3" id="KW-1185">Reference proteome</keyword>
<accession>A0A6L7F2R9</accession>
<sequence length="397" mass="41272">MLIKTLRKTHRLIAALAVAVALTGAAVASATAAPADQLRYAGSGLNGLQIPVGTVDMEAWSSTPAREVQFFLGDQPVGVDTTLDQRDGYWVASVPVQLTTPGSAQLKAKIVVDKKAFRTIWKYFTVVTPPPAVSPVAVNTTGKPGPDNTGVPAGVALSPSGSLVVTKPGTVIDGLDIQGCLTVQANNVTVKNTRITCTNPSRARAVRMTSGAKGLLITDSEVNGTGTTDIGIEASSAVIRRVEVSNVNDGIRIGNDILIEDSWVHDLTRLGSGHPDAVQGISAQNVVIRDNTLNPRNYTTGDLGNAAIMLGSEAGTKLSRNVTITGNFLDGGNYSLNVSGSITASALEVRDNIFGTDSRYGPVISPVRVPIGRGNVVNTTGLPVTVDVPKTKSSSAR</sequence>
<protein>
    <recommendedName>
        <fullName evidence="4">Right handed beta helix region</fullName>
    </recommendedName>
</protein>
<organism evidence="2 3">
    <name type="scientific">Nocardioides flavescens</name>
    <dbReference type="NCBI Taxonomy" id="2691959"/>
    <lineage>
        <taxon>Bacteria</taxon>
        <taxon>Bacillati</taxon>
        <taxon>Actinomycetota</taxon>
        <taxon>Actinomycetes</taxon>
        <taxon>Propionibacteriales</taxon>
        <taxon>Nocardioidaceae</taxon>
        <taxon>Nocardioides</taxon>
    </lineage>
</organism>
<dbReference type="Proteomes" id="UP000473325">
    <property type="component" value="Unassembled WGS sequence"/>
</dbReference>
<dbReference type="RefSeq" id="WP_160877877.1">
    <property type="nucleotide sequence ID" value="NZ_WUEK01000005.1"/>
</dbReference>
<dbReference type="InterPro" id="IPR006626">
    <property type="entry name" value="PbH1"/>
</dbReference>
<evidence type="ECO:0000313" key="3">
    <source>
        <dbReference type="Proteomes" id="UP000473325"/>
    </source>
</evidence>
<evidence type="ECO:0000313" key="2">
    <source>
        <dbReference type="EMBL" id="MXG89964.1"/>
    </source>
</evidence>
<dbReference type="EMBL" id="WUEK01000005">
    <property type="protein sequence ID" value="MXG89964.1"/>
    <property type="molecule type" value="Genomic_DNA"/>
</dbReference>
<keyword evidence="1" id="KW-0732">Signal</keyword>
<evidence type="ECO:0008006" key="4">
    <source>
        <dbReference type="Google" id="ProtNLM"/>
    </source>
</evidence>